<evidence type="ECO:0000313" key="3">
    <source>
        <dbReference type="Proteomes" id="UP000054632"/>
    </source>
</evidence>
<protein>
    <submittedName>
        <fullName evidence="2">Uncharacterized protein</fullName>
    </submittedName>
</protein>
<organism evidence="2 3">
    <name type="scientific">Trichinella pseudospiralis</name>
    <name type="common">Parasitic roundworm</name>
    <dbReference type="NCBI Taxonomy" id="6337"/>
    <lineage>
        <taxon>Eukaryota</taxon>
        <taxon>Metazoa</taxon>
        <taxon>Ecdysozoa</taxon>
        <taxon>Nematoda</taxon>
        <taxon>Enoplea</taxon>
        <taxon>Dorylaimia</taxon>
        <taxon>Trichinellida</taxon>
        <taxon>Trichinellidae</taxon>
        <taxon>Trichinella</taxon>
    </lineage>
</organism>
<name>A0A0V1ER65_TRIPS</name>
<dbReference type="EMBL" id="JYDR01000013">
    <property type="protein sequence ID" value="KRY76244.1"/>
    <property type="molecule type" value="Genomic_DNA"/>
</dbReference>
<comment type="caution">
    <text evidence="2">The sequence shown here is derived from an EMBL/GenBank/DDBJ whole genome shotgun (WGS) entry which is preliminary data.</text>
</comment>
<gene>
    <name evidence="2" type="ORF">T4A_14369</name>
</gene>
<dbReference type="AlphaFoldDB" id="A0A0V1ER65"/>
<reference evidence="2 3" key="1">
    <citation type="submission" date="2015-01" db="EMBL/GenBank/DDBJ databases">
        <title>Evolution of Trichinella species and genotypes.</title>
        <authorList>
            <person name="Korhonen P.K."/>
            <person name="Edoardo P."/>
            <person name="Giuseppe L.R."/>
            <person name="Gasser R.B."/>
        </authorList>
    </citation>
    <scope>NUCLEOTIDE SEQUENCE [LARGE SCALE GENOMIC DNA]</scope>
    <source>
        <strain evidence="2">ISS13</strain>
    </source>
</reference>
<evidence type="ECO:0000256" key="1">
    <source>
        <dbReference type="SAM" id="SignalP"/>
    </source>
</evidence>
<evidence type="ECO:0000313" key="2">
    <source>
        <dbReference type="EMBL" id="KRY76244.1"/>
    </source>
</evidence>
<feature type="chain" id="PRO_5006877482" evidence="1">
    <location>
        <begin position="23"/>
        <end position="143"/>
    </location>
</feature>
<accession>A0A0V1ER65</accession>
<dbReference type="Proteomes" id="UP000054632">
    <property type="component" value="Unassembled WGS sequence"/>
</dbReference>
<proteinExistence type="predicted"/>
<keyword evidence="1" id="KW-0732">Signal</keyword>
<sequence>MNNASYTFSFLWTGALIRTAFAGTSPDLKSSAKPSYRRQLSQFTVKKVCGGAFLLLAVDEERKLYVLILFEWCSNQWSWHRALKNRRQLAEFAAKDVRGGTSLLLGVDEARMVVPSALALIKSATTNLVINRNRVHCICVVIC</sequence>
<feature type="signal peptide" evidence="1">
    <location>
        <begin position="1"/>
        <end position="22"/>
    </location>
</feature>